<name>A0ABT1DFM0_9ACTN</name>
<dbReference type="RefSeq" id="WP_253235769.1">
    <property type="nucleotide sequence ID" value="NZ_JAMYJR010000002.1"/>
</dbReference>
<proteinExistence type="predicted"/>
<dbReference type="EMBL" id="JAMYJR010000002">
    <property type="protein sequence ID" value="MCO8269634.1"/>
    <property type="molecule type" value="Genomic_DNA"/>
</dbReference>
<dbReference type="Proteomes" id="UP001523369">
    <property type="component" value="Unassembled WGS sequence"/>
</dbReference>
<evidence type="ECO:0000313" key="1">
    <source>
        <dbReference type="EMBL" id="MCO8269634.1"/>
    </source>
</evidence>
<gene>
    <name evidence="1" type="ORF">M1L60_03400</name>
</gene>
<sequence length="85" mass="8943">MTVSDRVALSLRALGPAGETSLPELVAGLAAETAACHDAGRITGVDPEAIRQWAHIELVSTGLHVLRLGDHEEARLFLTVADLSC</sequence>
<evidence type="ECO:0000313" key="2">
    <source>
        <dbReference type="Proteomes" id="UP001523369"/>
    </source>
</evidence>
<protein>
    <submittedName>
        <fullName evidence="1">Uncharacterized protein</fullName>
    </submittedName>
</protein>
<accession>A0ABT1DFM0</accession>
<comment type="caution">
    <text evidence="1">The sequence shown here is derived from an EMBL/GenBank/DDBJ whole genome shotgun (WGS) entry which is preliminary data.</text>
</comment>
<organism evidence="1 2">
    <name type="scientific">Paractinoplanes aksuensis</name>
    <dbReference type="NCBI Taxonomy" id="2939490"/>
    <lineage>
        <taxon>Bacteria</taxon>
        <taxon>Bacillati</taxon>
        <taxon>Actinomycetota</taxon>
        <taxon>Actinomycetes</taxon>
        <taxon>Micromonosporales</taxon>
        <taxon>Micromonosporaceae</taxon>
        <taxon>Paractinoplanes</taxon>
    </lineage>
</organism>
<reference evidence="1 2" key="1">
    <citation type="submission" date="2022-06" db="EMBL/GenBank/DDBJ databases">
        <title>New Species of the Genus Actinoplanes, ActinopZanes ferrugineus.</title>
        <authorList>
            <person name="Ding P."/>
        </authorList>
    </citation>
    <scope>NUCLEOTIDE SEQUENCE [LARGE SCALE GENOMIC DNA]</scope>
    <source>
        <strain evidence="1 2">TRM88003</strain>
    </source>
</reference>
<keyword evidence="2" id="KW-1185">Reference proteome</keyword>